<dbReference type="InterPro" id="IPR051086">
    <property type="entry name" value="RNase_D-like"/>
</dbReference>
<dbReference type="InterPro" id="IPR036397">
    <property type="entry name" value="RNaseH_sf"/>
</dbReference>
<dbReference type="GO" id="GO:0008408">
    <property type="term" value="F:3'-5' exonuclease activity"/>
    <property type="evidence" value="ECO:0007669"/>
    <property type="project" value="InterPro"/>
</dbReference>
<reference evidence="2 3" key="1">
    <citation type="journal article" date="2018" name="Microbiome">
        <title>Fine metagenomic profile of the Mediterranean stratified and mixed water columns revealed by assembly and recruitment.</title>
        <authorList>
            <person name="Haro-Moreno J.M."/>
            <person name="Lopez-Perez M."/>
            <person name="De La Torre J.R."/>
            <person name="Picazo A."/>
            <person name="Camacho A."/>
            <person name="Rodriguez-Valera F."/>
        </authorList>
    </citation>
    <scope>NUCLEOTIDE SEQUENCE [LARGE SCALE GENOMIC DNA]</scope>
    <source>
        <strain evidence="2">MED-G57</strain>
    </source>
</reference>
<proteinExistence type="predicted"/>
<dbReference type="InterPro" id="IPR002562">
    <property type="entry name" value="3'-5'_exonuclease_dom"/>
</dbReference>
<comment type="caution">
    <text evidence="2">The sequence shown here is derived from an EMBL/GenBank/DDBJ whole genome shotgun (WGS) entry which is preliminary data.</text>
</comment>
<evidence type="ECO:0000313" key="3">
    <source>
        <dbReference type="Proteomes" id="UP000253570"/>
    </source>
</evidence>
<name>A0A368DU28_9PROT</name>
<dbReference type="Pfam" id="PF01612">
    <property type="entry name" value="DNA_pol_A_exo1"/>
    <property type="match status" value="1"/>
</dbReference>
<dbReference type="AlphaFoldDB" id="A0A368DU28"/>
<dbReference type="InterPro" id="IPR012337">
    <property type="entry name" value="RNaseH-like_sf"/>
</dbReference>
<dbReference type="GO" id="GO:0003676">
    <property type="term" value="F:nucleic acid binding"/>
    <property type="evidence" value="ECO:0007669"/>
    <property type="project" value="InterPro"/>
</dbReference>
<sequence>MHFDDLPNNIDLGNIIAVDTETLGLNPNRDRLCLIQINSGNSKTHLIKIDKEIKLAPNLSKILEDEKILKIFHFARFDVAVLNKTYGVTTNNIYCTKIASKIARTYTDRHGLKDLCKELLDIELSKEQQSSDWGSKELSNTQQTYAANDVIYLHDIKKKLDLILSRENRLELAYACFKFIKTQVELDLRGWHNQNIFDH</sequence>
<evidence type="ECO:0000259" key="1">
    <source>
        <dbReference type="SMART" id="SM00474"/>
    </source>
</evidence>
<dbReference type="Proteomes" id="UP000253570">
    <property type="component" value="Unassembled WGS sequence"/>
</dbReference>
<protein>
    <submittedName>
        <fullName evidence="2">Ribonuclease D</fullName>
    </submittedName>
</protein>
<accession>A0A368DU28</accession>
<dbReference type="GO" id="GO:0006139">
    <property type="term" value="P:nucleobase-containing compound metabolic process"/>
    <property type="evidence" value="ECO:0007669"/>
    <property type="project" value="InterPro"/>
</dbReference>
<gene>
    <name evidence="2" type="ORF">DBW71_00830</name>
</gene>
<dbReference type="SUPFAM" id="SSF53098">
    <property type="entry name" value="Ribonuclease H-like"/>
    <property type="match status" value="1"/>
</dbReference>
<dbReference type="Gene3D" id="3.30.420.10">
    <property type="entry name" value="Ribonuclease H-like superfamily/Ribonuclease H"/>
    <property type="match status" value="1"/>
</dbReference>
<dbReference type="PANTHER" id="PTHR47649">
    <property type="entry name" value="RIBONUCLEASE D"/>
    <property type="match status" value="1"/>
</dbReference>
<dbReference type="SMART" id="SM00474">
    <property type="entry name" value="35EXOc"/>
    <property type="match status" value="1"/>
</dbReference>
<dbReference type="CDD" id="cd06142">
    <property type="entry name" value="RNaseD_exo"/>
    <property type="match status" value="1"/>
</dbReference>
<feature type="domain" description="3'-5' exonuclease" evidence="1">
    <location>
        <begin position="3"/>
        <end position="165"/>
    </location>
</feature>
<evidence type="ECO:0000313" key="2">
    <source>
        <dbReference type="EMBL" id="RCL74721.1"/>
    </source>
</evidence>
<dbReference type="PANTHER" id="PTHR47649:SF1">
    <property type="entry name" value="RIBONUCLEASE D"/>
    <property type="match status" value="1"/>
</dbReference>
<dbReference type="EMBL" id="QOQD01000001">
    <property type="protein sequence ID" value="RCL74721.1"/>
    <property type="molecule type" value="Genomic_DNA"/>
</dbReference>
<organism evidence="2 3">
    <name type="scientific">PS1 clade bacterium</name>
    <dbReference type="NCBI Taxonomy" id="2175152"/>
    <lineage>
        <taxon>Bacteria</taxon>
        <taxon>Pseudomonadati</taxon>
        <taxon>Pseudomonadota</taxon>
        <taxon>Alphaproteobacteria</taxon>
        <taxon>PS1 clade</taxon>
    </lineage>
</organism>